<dbReference type="Proteomes" id="UP001219956">
    <property type="component" value="Unassembled WGS sequence"/>
</dbReference>
<dbReference type="RefSeq" id="WP_272751630.1">
    <property type="nucleotide sequence ID" value="NZ_JAQQLF010000009.1"/>
</dbReference>
<dbReference type="EMBL" id="JAQQLF010000009">
    <property type="protein sequence ID" value="MDC7717290.1"/>
    <property type="molecule type" value="Genomic_DNA"/>
</dbReference>
<proteinExistence type="predicted"/>
<gene>
    <name evidence="2" type="ORF">PQU95_08720</name>
</gene>
<organism evidence="2 3">
    <name type="scientific">Vogesella aquatica</name>
    <dbReference type="NCBI Taxonomy" id="2984206"/>
    <lineage>
        <taxon>Bacteria</taxon>
        <taxon>Pseudomonadati</taxon>
        <taxon>Pseudomonadota</taxon>
        <taxon>Betaproteobacteria</taxon>
        <taxon>Neisseriales</taxon>
        <taxon>Chromobacteriaceae</taxon>
        <taxon>Vogesella</taxon>
    </lineage>
</organism>
<evidence type="ECO:0000313" key="2">
    <source>
        <dbReference type="EMBL" id="MDC7717290.1"/>
    </source>
</evidence>
<protein>
    <recommendedName>
        <fullName evidence="4">Lipoprotein</fullName>
    </recommendedName>
</protein>
<evidence type="ECO:0000256" key="1">
    <source>
        <dbReference type="SAM" id="SignalP"/>
    </source>
</evidence>
<feature type="signal peptide" evidence="1">
    <location>
        <begin position="1"/>
        <end position="27"/>
    </location>
</feature>
<comment type="caution">
    <text evidence="2">The sequence shown here is derived from an EMBL/GenBank/DDBJ whole genome shotgun (WGS) entry which is preliminary data.</text>
</comment>
<keyword evidence="1" id="KW-0732">Signal</keyword>
<keyword evidence="3" id="KW-1185">Reference proteome</keyword>
<sequence length="80" mass="7333">MHWLRMTVLLAAGGVLSGCAVVSVAGAAVSVASTAVSVGATVVGTAVDVTAAGVKAVANAGSGAPEPAACPAGMVCTPAP</sequence>
<evidence type="ECO:0000313" key="3">
    <source>
        <dbReference type="Proteomes" id="UP001219956"/>
    </source>
</evidence>
<feature type="chain" id="PRO_5046271815" description="Lipoprotein" evidence="1">
    <location>
        <begin position="28"/>
        <end position="80"/>
    </location>
</feature>
<evidence type="ECO:0008006" key="4">
    <source>
        <dbReference type="Google" id="ProtNLM"/>
    </source>
</evidence>
<reference evidence="2 3" key="1">
    <citation type="submission" date="2023-01" db="EMBL/GenBank/DDBJ databases">
        <title>Novel species of the genus Vogesella isolated from rivers.</title>
        <authorList>
            <person name="Lu H."/>
        </authorList>
    </citation>
    <scope>NUCLEOTIDE SEQUENCE [LARGE SCALE GENOMIC DNA]</scope>
    <source>
        <strain evidence="2 3">DC21W</strain>
    </source>
</reference>
<dbReference type="PROSITE" id="PS51257">
    <property type="entry name" value="PROKAR_LIPOPROTEIN"/>
    <property type="match status" value="1"/>
</dbReference>
<accession>A0ABT5IYD0</accession>
<name>A0ABT5IYD0_9NEIS</name>